<reference evidence="3 4" key="1">
    <citation type="submission" date="2019-09" db="EMBL/GenBank/DDBJ databases">
        <title>Pimelobacter sp. isolated from Paulinella.</title>
        <authorList>
            <person name="Jeong S.E."/>
        </authorList>
    </citation>
    <scope>NUCLEOTIDE SEQUENCE [LARGE SCALE GENOMIC DNA]</scope>
    <source>
        <strain evidence="3 4">Pch-N</strain>
    </source>
</reference>
<feature type="region of interest" description="Disordered" evidence="1">
    <location>
        <begin position="1"/>
        <end position="26"/>
    </location>
</feature>
<sequence>MGGLGRGAPRAARPPVGYKGRVSPDADADRQALRRFFSPGGRLLDLPDRHPRRRFLLAHVARRFEPGRDYDWREADALLRAIHHDHAALRRALVDEGFLVRADDVYRRIAP</sequence>
<feature type="domain" description="DUF2087" evidence="2">
    <location>
        <begin position="42"/>
        <end position="108"/>
    </location>
</feature>
<organism evidence="3 4">
    <name type="scientific">Nocardioides simplex</name>
    <name type="common">Arthrobacter simplex</name>
    <dbReference type="NCBI Taxonomy" id="2045"/>
    <lineage>
        <taxon>Bacteria</taxon>
        <taxon>Bacillati</taxon>
        <taxon>Actinomycetota</taxon>
        <taxon>Actinomycetes</taxon>
        <taxon>Propionibacteriales</taxon>
        <taxon>Nocardioidaceae</taxon>
        <taxon>Pimelobacter</taxon>
    </lineage>
</organism>
<evidence type="ECO:0000313" key="3">
    <source>
        <dbReference type="EMBL" id="KAB2807124.1"/>
    </source>
</evidence>
<dbReference type="EMBL" id="WBVM01000006">
    <property type="protein sequence ID" value="KAB2807124.1"/>
    <property type="molecule type" value="Genomic_DNA"/>
</dbReference>
<dbReference type="Pfam" id="PF09860">
    <property type="entry name" value="DUF2087"/>
    <property type="match status" value="1"/>
</dbReference>
<name>A0A7J5DR34_NOCSI</name>
<accession>A0A7J5DR34</accession>
<feature type="compositionally biased region" description="Low complexity" evidence="1">
    <location>
        <begin position="7"/>
        <end position="17"/>
    </location>
</feature>
<evidence type="ECO:0000256" key="1">
    <source>
        <dbReference type="SAM" id="MobiDB-lite"/>
    </source>
</evidence>
<evidence type="ECO:0000313" key="4">
    <source>
        <dbReference type="Proteomes" id="UP000449906"/>
    </source>
</evidence>
<proteinExistence type="predicted"/>
<protein>
    <submittedName>
        <fullName evidence="3">DUF2087 domain-containing protein</fullName>
    </submittedName>
</protein>
<evidence type="ECO:0000259" key="2">
    <source>
        <dbReference type="Pfam" id="PF09860"/>
    </source>
</evidence>
<dbReference type="AlphaFoldDB" id="A0A7J5DR34"/>
<comment type="caution">
    <text evidence="3">The sequence shown here is derived from an EMBL/GenBank/DDBJ whole genome shotgun (WGS) entry which is preliminary data.</text>
</comment>
<gene>
    <name evidence="3" type="ORF">F9L07_26890</name>
</gene>
<dbReference type="InterPro" id="IPR018656">
    <property type="entry name" value="DUF2087"/>
</dbReference>
<dbReference type="Proteomes" id="UP000449906">
    <property type="component" value="Unassembled WGS sequence"/>
</dbReference>